<dbReference type="Proteomes" id="UP000249016">
    <property type="component" value="Unassembled WGS sequence"/>
</dbReference>
<evidence type="ECO:0000256" key="7">
    <source>
        <dbReference type="ARBA" id="ARBA00022840"/>
    </source>
</evidence>
<dbReference type="EC" id="2.7.13.3" evidence="2"/>
<keyword evidence="4" id="KW-0808">Transferase</keyword>
<dbReference type="InterPro" id="IPR050482">
    <property type="entry name" value="Sensor_HK_TwoCompSys"/>
</dbReference>
<accession>A0A327NNH2</accession>
<evidence type="ECO:0000259" key="10">
    <source>
        <dbReference type="PROSITE" id="PS50109"/>
    </source>
</evidence>
<reference evidence="11 12" key="1">
    <citation type="submission" date="2018-06" db="EMBL/GenBank/DDBJ databases">
        <title>Spirosoma sp. HMF3257 Genome sequencing and assembly.</title>
        <authorList>
            <person name="Kang H."/>
            <person name="Cha I."/>
            <person name="Kim H."/>
            <person name="Kang J."/>
            <person name="Joh K."/>
        </authorList>
    </citation>
    <scope>NUCLEOTIDE SEQUENCE [LARGE SCALE GENOMIC DNA]</scope>
    <source>
        <strain evidence="11 12">HMF3257</strain>
    </source>
</reference>
<sequence length="387" mass="44181">MFTYLLWLRLYRILGGSNSFLTLIIVGCSNWLGIGQLAFGQSEPIPELPFRRIQLNGYDVMPQPGQPLLMQHGHNTLSFWISNPFEGQSVRFSYQIRLQKDWIAVDSASPVVLKNLPFEPTTIRIRAEAKGQTRLNSLILVPQPFWYNWWFWPMLSIIVLVFVSIFIWLFFQYRLRQYMRLQRVRENIARDLHDDMGSYLSSISMLSQSVLNIAQKDPQHARFLVDKIGETARQVMDSMSDIIWSVNPENDSMSQIVVRMRDVATDLLGDQDSSLHMNIDETVSQIHLPLEQRRDFFLIYKEALTNIAKYASASHVWIHLQRNGPTLVLTMQDDGVGFDTSQSVGRNPLGGNGLKNIRARAEKLGGTLTIQSTPGQGTVIILQISVA</sequence>
<keyword evidence="7" id="KW-0067">ATP-binding</keyword>
<proteinExistence type="predicted"/>
<keyword evidence="9" id="KW-0472">Membrane</keyword>
<keyword evidence="6 11" id="KW-0418">Kinase</keyword>
<dbReference type="EMBL" id="QLII01000001">
    <property type="protein sequence ID" value="RAI76757.1"/>
    <property type="molecule type" value="Genomic_DNA"/>
</dbReference>
<evidence type="ECO:0000313" key="11">
    <source>
        <dbReference type="EMBL" id="RAI76757.1"/>
    </source>
</evidence>
<dbReference type="Gene3D" id="1.20.5.1930">
    <property type="match status" value="1"/>
</dbReference>
<evidence type="ECO:0000256" key="6">
    <source>
        <dbReference type="ARBA" id="ARBA00022777"/>
    </source>
</evidence>
<dbReference type="Gene3D" id="3.30.565.10">
    <property type="entry name" value="Histidine kinase-like ATPase, C-terminal domain"/>
    <property type="match status" value="1"/>
</dbReference>
<organism evidence="11 12">
    <name type="scientific">Spirosoma telluris</name>
    <dbReference type="NCBI Taxonomy" id="2183553"/>
    <lineage>
        <taxon>Bacteria</taxon>
        <taxon>Pseudomonadati</taxon>
        <taxon>Bacteroidota</taxon>
        <taxon>Cytophagia</taxon>
        <taxon>Cytophagales</taxon>
        <taxon>Cytophagaceae</taxon>
        <taxon>Spirosoma</taxon>
    </lineage>
</organism>
<comment type="caution">
    <text evidence="11">The sequence shown here is derived from an EMBL/GenBank/DDBJ whole genome shotgun (WGS) entry which is preliminary data.</text>
</comment>
<evidence type="ECO:0000256" key="3">
    <source>
        <dbReference type="ARBA" id="ARBA00022553"/>
    </source>
</evidence>
<keyword evidence="5" id="KW-0547">Nucleotide-binding</keyword>
<name>A0A327NNH2_9BACT</name>
<dbReference type="Pfam" id="PF07730">
    <property type="entry name" value="HisKA_3"/>
    <property type="match status" value="1"/>
</dbReference>
<evidence type="ECO:0000256" key="5">
    <source>
        <dbReference type="ARBA" id="ARBA00022741"/>
    </source>
</evidence>
<dbReference type="PROSITE" id="PS50109">
    <property type="entry name" value="HIS_KIN"/>
    <property type="match status" value="1"/>
</dbReference>
<keyword evidence="9" id="KW-0812">Transmembrane</keyword>
<evidence type="ECO:0000256" key="4">
    <source>
        <dbReference type="ARBA" id="ARBA00022679"/>
    </source>
</evidence>
<comment type="catalytic activity">
    <reaction evidence="1">
        <text>ATP + protein L-histidine = ADP + protein N-phospho-L-histidine.</text>
        <dbReference type="EC" id="2.7.13.3"/>
    </reaction>
</comment>
<feature type="transmembrane region" description="Helical" evidence="9">
    <location>
        <begin position="150"/>
        <end position="171"/>
    </location>
</feature>
<dbReference type="AlphaFoldDB" id="A0A327NNH2"/>
<dbReference type="PANTHER" id="PTHR24421">
    <property type="entry name" value="NITRATE/NITRITE SENSOR PROTEIN NARX-RELATED"/>
    <property type="match status" value="1"/>
</dbReference>
<gene>
    <name evidence="11" type="ORF">HMF3257_25980</name>
</gene>
<dbReference type="InterPro" id="IPR005467">
    <property type="entry name" value="His_kinase_dom"/>
</dbReference>
<feature type="domain" description="Histidine kinase" evidence="10">
    <location>
        <begin position="187"/>
        <end position="387"/>
    </location>
</feature>
<dbReference type="SUPFAM" id="SSF55874">
    <property type="entry name" value="ATPase domain of HSP90 chaperone/DNA topoisomerase II/histidine kinase"/>
    <property type="match status" value="1"/>
</dbReference>
<keyword evidence="9" id="KW-1133">Transmembrane helix</keyword>
<dbReference type="GO" id="GO:0016020">
    <property type="term" value="C:membrane"/>
    <property type="evidence" value="ECO:0007669"/>
    <property type="project" value="InterPro"/>
</dbReference>
<evidence type="ECO:0000313" key="12">
    <source>
        <dbReference type="Proteomes" id="UP000249016"/>
    </source>
</evidence>
<dbReference type="InterPro" id="IPR036890">
    <property type="entry name" value="HATPase_C_sf"/>
</dbReference>
<keyword evidence="8" id="KW-0902">Two-component regulatory system</keyword>
<dbReference type="Pfam" id="PF02518">
    <property type="entry name" value="HATPase_c"/>
    <property type="match status" value="1"/>
</dbReference>
<protein>
    <recommendedName>
        <fullName evidence="2">histidine kinase</fullName>
        <ecNumber evidence="2">2.7.13.3</ecNumber>
    </recommendedName>
</protein>
<feature type="transmembrane region" description="Helical" evidence="9">
    <location>
        <begin position="20"/>
        <end position="39"/>
    </location>
</feature>
<evidence type="ECO:0000256" key="9">
    <source>
        <dbReference type="SAM" id="Phobius"/>
    </source>
</evidence>
<evidence type="ECO:0000256" key="8">
    <source>
        <dbReference type="ARBA" id="ARBA00023012"/>
    </source>
</evidence>
<dbReference type="InterPro" id="IPR011712">
    <property type="entry name" value="Sig_transdc_His_kin_sub3_dim/P"/>
</dbReference>
<dbReference type="CDD" id="cd16917">
    <property type="entry name" value="HATPase_UhpB-NarQ-NarX-like"/>
    <property type="match status" value="1"/>
</dbReference>
<dbReference type="GO" id="GO:0005524">
    <property type="term" value="F:ATP binding"/>
    <property type="evidence" value="ECO:0007669"/>
    <property type="project" value="UniProtKB-KW"/>
</dbReference>
<keyword evidence="12" id="KW-1185">Reference proteome</keyword>
<dbReference type="OrthoDB" id="1523646at2"/>
<dbReference type="GO" id="GO:0000155">
    <property type="term" value="F:phosphorelay sensor kinase activity"/>
    <property type="evidence" value="ECO:0007669"/>
    <property type="project" value="InterPro"/>
</dbReference>
<evidence type="ECO:0000256" key="2">
    <source>
        <dbReference type="ARBA" id="ARBA00012438"/>
    </source>
</evidence>
<evidence type="ECO:0000256" key="1">
    <source>
        <dbReference type="ARBA" id="ARBA00000085"/>
    </source>
</evidence>
<dbReference type="PANTHER" id="PTHR24421:SF10">
    <property type="entry name" value="NITRATE_NITRITE SENSOR PROTEIN NARQ"/>
    <property type="match status" value="1"/>
</dbReference>
<keyword evidence="3" id="KW-0597">Phosphoprotein</keyword>
<dbReference type="GO" id="GO:0046983">
    <property type="term" value="F:protein dimerization activity"/>
    <property type="evidence" value="ECO:0007669"/>
    <property type="project" value="InterPro"/>
</dbReference>
<dbReference type="InterPro" id="IPR003594">
    <property type="entry name" value="HATPase_dom"/>
</dbReference>